<accession>A0A8T2XCF7</accession>
<protein>
    <submittedName>
        <fullName evidence="1">Uncharacterized protein</fullName>
    </submittedName>
</protein>
<gene>
    <name evidence="1" type="ORF">H0E87_022554</name>
</gene>
<comment type="caution">
    <text evidence="1">The sequence shown here is derived from an EMBL/GenBank/DDBJ whole genome shotgun (WGS) entry which is preliminary data.</text>
</comment>
<dbReference type="Proteomes" id="UP000807159">
    <property type="component" value="Chromosome 13"/>
</dbReference>
<dbReference type="EMBL" id="JACEGQ020000013">
    <property type="protein sequence ID" value="KAH8490073.1"/>
    <property type="molecule type" value="Genomic_DNA"/>
</dbReference>
<keyword evidence="2" id="KW-1185">Reference proteome</keyword>
<organism evidence="1 2">
    <name type="scientific">Populus deltoides</name>
    <name type="common">Eastern poplar</name>
    <name type="synonym">Eastern cottonwood</name>
    <dbReference type="NCBI Taxonomy" id="3696"/>
    <lineage>
        <taxon>Eukaryota</taxon>
        <taxon>Viridiplantae</taxon>
        <taxon>Streptophyta</taxon>
        <taxon>Embryophyta</taxon>
        <taxon>Tracheophyta</taxon>
        <taxon>Spermatophyta</taxon>
        <taxon>Magnoliopsida</taxon>
        <taxon>eudicotyledons</taxon>
        <taxon>Gunneridae</taxon>
        <taxon>Pentapetalae</taxon>
        <taxon>rosids</taxon>
        <taxon>fabids</taxon>
        <taxon>Malpighiales</taxon>
        <taxon>Salicaceae</taxon>
        <taxon>Saliceae</taxon>
        <taxon>Populus</taxon>
    </lineage>
</organism>
<reference evidence="1" key="1">
    <citation type="journal article" date="2021" name="J. Hered.">
        <title>Genome Assembly of Salicaceae Populus deltoides (Eastern Cottonwood) I-69 Based on Nanopore Sequencing and Hi-C Technologies.</title>
        <authorList>
            <person name="Bai S."/>
            <person name="Wu H."/>
            <person name="Zhang J."/>
            <person name="Pan Z."/>
            <person name="Zhao W."/>
            <person name="Li Z."/>
            <person name="Tong C."/>
        </authorList>
    </citation>
    <scope>NUCLEOTIDE SEQUENCE</scope>
    <source>
        <tissue evidence="1">Leaf</tissue>
    </source>
</reference>
<proteinExistence type="predicted"/>
<sequence length="103" mass="11098">MASVAVNLIPTVSRVGWLRDSPSAAEERCGFIAGSITALREGYSGGGGYGRVARLVPRLFFVRPAMVQRGGLASLRDFSREAGPRFRVASLLLSGEGLVWLRF</sequence>
<dbReference type="AlphaFoldDB" id="A0A8T2XCF7"/>
<evidence type="ECO:0000313" key="2">
    <source>
        <dbReference type="Proteomes" id="UP000807159"/>
    </source>
</evidence>
<name>A0A8T2XCF7_POPDE</name>
<evidence type="ECO:0000313" key="1">
    <source>
        <dbReference type="EMBL" id="KAH8490073.1"/>
    </source>
</evidence>